<accession>A0A0K2JJD1</accession>
<reference evidence="1 2" key="1">
    <citation type="journal article" date="2015" name="Genome Announc.">
        <title>Complete Genome Sequence of Spiroplasma kunkelii Strain CR2-3x, Causal Agent of Corn Stunt Disease in Zea mays L.</title>
        <authorList>
            <person name="Davis R.E."/>
            <person name="Shao J."/>
            <person name="Dally E.L."/>
            <person name="Zhao Y."/>
            <person name="Gasparich G.E."/>
            <person name="Gaynor B.J."/>
            <person name="Athey J.C."/>
            <person name="Harrison N.A."/>
            <person name="Donofrio N."/>
        </authorList>
    </citation>
    <scope>NUCLEOTIDE SEQUENCE [LARGE SCALE GENOMIC DNA]</scope>
    <source>
        <strain evidence="1 2">CR2-3x</strain>
    </source>
</reference>
<name>A0A0K2JJD1_SPIKU</name>
<dbReference type="EMBL" id="CP010899">
    <property type="protein sequence ID" value="ALA98547.1"/>
    <property type="molecule type" value="Genomic_DNA"/>
</dbReference>
<dbReference type="PATRIC" id="fig|273035.7.peg.2079"/>
<dbReference type="Proteomes" id="UP000062963">
    <property type="component" value="Chromosome"/>
</dbReference>
<dbReference type="KEGG" id="skn:SKUN_001690"/>
<evidence type="ECO:0000313" key="1">
    <source>
        <dbReference type="EMBL" id="ALA98547.1"/>
    </source>
</evidence>
<proteinExistence type="predicted"/>
<dbReference type="AlphaFoldDB" id="A0A0K2JJD1"/>
<sequence length="106" mass="12601">MLYTFTQIKTALVHSTLPEVLGTSMFWAFARWDELTNTYYLTGCNFSNYLEKILLIIGPNTSIGKVILDYVEKNHPQYYEIVKKNIGSNWKQRETIYWWLCSWDFS</sequence>
<dbReference type="RefSeq" id="WP_235511114.1">
    <property type="nucleotide sequence ID" value="NZ_CP010899.1"/>
</dbReference>
<evidence type="ECO:0000313" key="2">
    <source>
        <dbReference type="Proteomes" id="UP000062963"/>
    </source>
</evidence>
<protein>
    <submittedName>
        <fullName evidence="1">Putative ABC transporter</fullName>
    </submittedName>
</protein>
<keyword evidence="2" id="KW-1185">Reference proteome</keyword>
<gene>
    <name evidence="1" type="ORF">SKUN_001690</name>
</gene>
<dbReference type="STRING" id="273035.SKUN_001690"/>
<organism evidence="1 2">
    <name type="scientific">Spiroplasma kunkelii CR2-3x</name>
    <dbReference type="NCBI Taxonomy" id="273035"/>
    <lineage>
        <taxon>Bacteria</taxon>
        <taxon>Bacillati</taxon>
        <taxon>Mycoplasmatota</taxon>
        <taxon>Mollicutes</taxon>
        <taxon>Entomoplasmatales</taxon>
        <taxon>Spiroplasmataceae</taxon>
        <taxon>Spiroplasma</taxon>
    </lineage>
</organism>